<dbReference type="InterPro" id="IPR048520">
    <property type="entry name" value="LarA_C"/>
</dbReference>
<evidence type="ECO:0000259" key="1">
    <source>
        <dbReference type="Pfam" id="PF09861"/>
    </source>
</evidence>
<keyword evidence="4" id="KW-1185">Reference proteome</keyword>
<feature type="domain" description="LarA-like N-terminal" evidence="1">
    <location>
        <begin position="8"/>
        <end position="209"/>
    </location>
</feature>
<dbReference type="Gene3D" id="3.40.50.11440">
    <property type="match status" value="1"/>
</dbReference>
<dbReference type="Proteomes" id="UP000076268">
    <property type="component" value="Unassembled WGS sequence"/>
</dbReference>
<dbReference type="Gene3D" id="3.90.226.30">
    <property type="match status" value="1"/>
</dbReference>
<dbReference type="InterPro" id="IPR048068">
    <property type="entry name" value="LarA-like"/>
</dbReference>
<evidence type="ECO:0000313" key="4">
    <source>
        <dbReference type="Proteomes" id="UP000076268"/>
    </source>
</evidence>
<reference evidence="3 4" key="1">
    <citation type="submission" date="2016-02" db="EMBL/GenBank/DDBJ databases">
        <title>Anaerosporomusa subterraneum gen. nov., sp. nov., a spore-forming obligate anaerobe isolated from saprolite.</title>
        <authorList>
            <person name="Choi J.K."/>
            <person name="Shah M."/>
            <person name="Yee N."/>
        </authorList>
    </citation>
    <scope>NUCLEOTIDE SEQUENCE [LARGE SCALE GENOMIC DNA]</scope>
    <source>
        <strain evidence="3 4">RU4</strain>
    </source>
</reference>
<accession>A0A154BLH9</accession>
<dbReference type="AlphaFoldDB" id="A0A154BLH9"/>
<dbReference type="PANTHER" id="PTHR33171">
    <property type="entry name" value="LAR_N DOMAIN-CONTAINING PROTEIN"/>
    <property type="match status" value="1"/>
</dbReference>
<protein>
    <submittedName>
        <fullName evidence="3">Uncharacterized protein</fullName>
    </submittedName>
</protein>
<feature type="domain" description="Lactate racemase C-terminal" evidence="2">
    <location>
        <begin position="274"/>
        <end position="411"/>
    </location>
</feature>
<dbReference type="NCBIfam" id="NF033504">
    <property type="entry name" value="Ni_dep_LarA"/>
    <property type="match status" value="1"/>
</dbReference>
<dbReference type="PANTHER" id="PTHR33171:SF17">
    <property type="entry name" value="LARA-LIKE N-TERMINAL DOMAIN-CONTAINING PROTEIN"/>
    <property type="match status" value="1"/>
</dbReference>
<dbReference type="Pfam" id="PF21113">
    <property type="entry name" value="LarA_C"/>
    <property type="match status" value="1"/>
</dbReference>
<sequence>METIKIPYGNDTKEFRVPKKNIVGVYSPKDFEAVPDVRREVVRAVNHPIGTKTVKELAQGAQKVVLVADDNTRLTPTDKIIPILLDELNDAGVKDEQITVIIALGTHRFMTQDEILLKFGEEVVRRVTIKNHDYKNFDLLEDLGETSNGTRILVNKEVVQADFKIGIGSIVPHIVPGFAGGAKIVQPGISGEQTTAGTHLLSFRSPRLNLGLRENPVRNELNSIAKAVGLHTIVNTVLNRHGGAVGVFYGDTVEAFNAGVDLAEKVYSVEIPEKADIVVAGSYPCDLEFWQAHKALYPADLAVKTGGIIILATPCPEGVAVMHADALEITNKSIAAIENMISRKEIQDEVAASAVIGWARVKEHASVYLVSDGICDEDAMKLGFTPCVSIDKALEKAFVEKGCDAKVTVLTHAPDMLPVVKGTK</sequence>
<dbReference type="OrthoDB" id="9770545at2"/>
<dbReference type="RefSeq" id="WP_066245943.1">
    <property type="nucleotide sequence ID" value="NZ_LSGP01000028.1"/>
</dbReference>
<proteinExistence type="predicted"/>
<name>A0A154BLH9_ANASB</name>
<dbReference type="STRING" id="1794912.AXX12_16540"/>
<dbReference type="InterPro" id="IPR018657">
    <property type="entry name" value="LarA-like_N"/>
</dbReference>
<evidence type="ECO:0000259" key="2">
    <source>
        <dbReference type="Pfam" id="PF21113"/>
    </source>
</evidence>
<organism evidence="3 4">
    <name type="scientific">Anaerosporomusa subterranea</name>
    <dbReference type="NCBI Taxonomy" id="1794912"/>
    <lineage>
        <taxon>Bacteria</taxon>
        <taxon>Bacillati</taxon>
        <taxon>Bacillota</taxon>
        <taxon>Negativicutes</taxon>
        <taxon>Acetonemataceae</taxon>
        <taxon>Anaerosporomusa</taxon>
    </lineage>
</organism>
<comment type="caution">
    <text evidence="3">The sequence shown here is derived from an EMBL/GenBank/DDBJ whole genome shotgun (WGS) entry which is preliminary data.</text>
</comment>
<gene>
    <name evidence="3" type="ORF">AXX12_16540</name>
</gene>
<evidence type="ECO:0000313" key="3">
    <source>
        <dbReference type="EMBL" id="KYZ74829.1"/>
    </source>
</evidence>
<dbReference type="Pfam" id="PF09861">
    <property type="entry name" value="Lar_N"/>
    <property type="match status" value="1"/>
</dbReference>
<dbReference type="GO" id="GO:0050043">
    <property type="term" value="F:lactate racemase activity"/>
    <property type="evidence" value="ECO:0007669"/>
    <property type="project" value="InterPro"/>
</dbReference>
<dbReference type="InterPro" id="IPR047926">
    <property type="entry name" value="Ni_dep_LarA"/>
</dbReference>
<dbReference type="EMBL" id="LSGP01000028">
    <property type="protein sequence ID" value="KYZ74829.1"/>
    <property type="molecule type" value="Genomic_DNA"/>
</dbReference>
<dbReference type="InterPro" id="IPR043166">
    <property type="entry name" value="LarA-like_C"/>
</dbReference>